<dbReference type="PANTHER" id="PTHR42685">
    <property type="entry name" value="GERANYLGERANYL DIPHOSPHATE REDUCTASE"/>
    <property type="match status" value="1"/>
</dbReference>
<evidence type="ECO:0000256" key="6">
    <source>
        <dbReference type="ARBA" id="ARBA00023209"/>
    </source>
</evidence>
<proteinExistence type="predicted"/>
<evidence type="ECO:0000256" key="7">
    <source>
        <dbReference type="ARBA" id="ARBA00023264"/>
    </source>
</evidence>
<keyword evidence="1" id="KW-0444">Lipid biosynthesis</keyword>
<evidence type="ECO:0000259" key="8">
    <source>
        <dbReference type="Pfam" id="PF22578"/>
    </source>
</evidence>
<gene>
    <name evidence="9" type="ORF">Sv326_0975</name>
</gene>
<evidence type="ECO:0000256" key="5">
    <source>
        <dbReference type="ARBA" id="ARBA00023098"/>
    </source>
</evidence>
<dbReference type="PRINTS" id="PR00420">
    <property type="entry name" value="RNGMNOXGNASE"/>
</dbReference>
<reference evidence="10" key="1">
    <citation type="submission" date="2020-07" db="EMBL/GenBank/DDBJ databases">
        <title>Metabolic diversity and evolutionary history of the archaeal phylum ###Micrarchaeota### uncovered from a freshwater lake metagenome.</title>
        <authorList>
            <person name="Kadnikov V.V."/>
            <person name="Savvichev A.S."/>
            <person name="Mardanov A.V."/>
            <person name="Beletsky A.V."/>
            <person name="Chupakov A.V."/>
            <person name="Kokryatskaya N.M."/>
            <person name="Pimenov N.V."/>
            <person name="Ravin N.V."/>
        </authorList>
    </citation>
    <scope>NUCLEOTIDE SEQUENCE [LARGE SCALE GENOMIC DNA]</scope>
</reference>
<keyword evidence="3" id="KW-0274">FAD</keyword>
<dbReference type="KEGG" id="flt:Sv326_0975"/>
<dbReference type="Pfam" id="PF12831">
    <property type="entry name" value="FAD_oxidored"/>
    <property type="match status" value="1"/>
</dbReference>
<evidence type="ECO:0000256" key="1">
    <source>
        <dbReference type="ARBA" id="ARBA00022516"/>
    </source>
</evidence>
<evidence type="ECO:0000256" key="3">
    <source>
        <dbReference type="ARBA" id="ARBA00022827"/>
    </source>
</evidence>
<dbReference type="GO" id="GO:0016628">
    <property type="term" value="F:oxidoreductase activity, acting on the CH-CH group of donors, NAD or NADP as acceptor"/>
    <property type="evidence" value="ECO:0007669"/>
    <property type="project" value="InterPro"/>
</dbReference>
<dbReference type="InterPro" id="IPR036188">
    <property type="entry name" value="FAD/NAD-bd_sf"/>
</dbReference>
<dbReference type="Proteomes" id="UP000510821">
    <property type="component" value="Chromosome"/>
</dbReference>
<dbReference type="InterPro" id="IPR050407">
    <property type="entry name" value="Geranylgeranyl_reductase"/>
</dbReference>
<feature type="domain" description="Digeranylgeranylglycerophospholipid reductase catalytic" evidence="8">
    <location>
        <begin position="175"/>
        <end position="257"/>
    </location>
</feature>
<protein>
    <submittedName>
        <fullName evidence="9">Digeranylgeranylglycerophospholipid reductase</fullName>
    </submittedName>
</protein>
<accession>A0A7D5XK16</accession>
<keyword evidence="2" id="KW-0285">Flavoprotein</keyword>
<keyword evidence="4" id="KW-0560">Oxidoreductase</keyword>
<dbReference type="InterPro" id="IPR011777">
    <property type="entry name" value="Geranylgeranyl_Rdtase_fam"/>
</dbReference>
<evidence type="ECO:0000256" key="4">
    <source>
        <dbReference type="ARBA" id="ARBA00023002"/>
    </source>
</evidence>
<keyword evidence="7" id="KW-1208">Phospholipid metabolism</keyword>
<evidence type="ECO:0000256" key="2">
    <source>
        <dbReference type="ARBA" id="ARBA00022630"/>
    </source>
</evidence>
<keyword evidence="5" id="KW-0443">Lipid metabolism</keyword>
<dbReference type="GO" id="GO:0008654">
    <property type="term" value="P:phospholipid biosynthetic process"/>
    <property type="evidence" value="ECO:0007669"/>
    <property type="project" value="UniProtKB-KW"/>
</dbReference>
<dbReference type="InterPro" id="IPR054715">
    <property type="entry name" value="GGR_cat"/>
</dbReference>
<evidence type="ECO:0000313" key="9">
    <source>
        <dbReference type="EMBL" id="QLJ53150.1"/>
    </source>
</evidence>
<dbReference type="Pfam" id="PF22578">
    <property type="entry name" value="GGR_cat"/>
    <property type="match status" value="1"/>
</dbReference>
<name>A0A7D5XK16_FERL1</name>
<organism evidence="9 10">
    <name type="scientific">Fermentimicrarchaeum limneticum</name>
    <dbReference type="NCBI Taxonomy" id="2795018"/>
    <lineage>
        <taxon>Archaea</taxon>
        <taxon>Candidatus Micrarchaeota</taxon>
        <taxon>Candidatus Fermentimicrarchaeales</taxon>
        <taxon>Candidatus Fermentimicrarchaeaceae</taxon>
        <taxon>Candidatus Fermentimicrarchaeum</taxon>
    </lineage>
</organism>
<dbReference type="EMBL" id="CP058998">
    <property type="protein sequence ID" value="QLJ53150.1"/>
    <property type="molecule type" value="Genomic_DNA"/>
</dbReference>
<dbReference type="PANTHER" id="PTHR42685:SF18">
    <property type="entry name" value="DIGERANYLGERANYLGLYCEROPHOSPHOLIPID REDUCTASE"/>
    <property type="match status" value="1"/>
</dbReference>
<dbReference type="NCBIfam" id="TIGR02032">
    <property type="entry name" value="GG-red-SF"/>
    <property type="match status" value="1"/>
</dbReference>
<keyword evidence="6" id="KW-0594">Phospholipid biosynthesis</keyword>
<dbReference type="SUPFAM" id="SSF51905">
    <property type="entry name" value="FAD/NAD(P)-binding domain"/>
    <property type="match status" value="1"/>
</dbReference>
<dbReference type="AlphaFoldDB" id="A0A7D5XK16"/>
<dbReference type="Gene3D" id="3.50.50.60">
    <property type="entry name" value="FAD/NAD(P)-binding domain"/>
    <property type="match status" value="1"/>
</dbReference>
<evidence type="ECO:0000313" key="10">
    <source>
        <dbReference type="Proteomes" id="UP000510821"/>
    </source>
</evidence>
<dbReference type="Gene3D" id="3.30.9.10">
    <property type="entry name" value="D-Amino Acid Oxidase, subunit A, domain 2"/>
    <property type="match status" value="1"/>
</dbReference>
<sequence length="393" mass="42633">MKTDYDVIVVGAGPGGSFAAKNAAKGGASVLLIDRRKELGAPVRCGEGLGSHWLKELGLKLSPKAISAEISGSVLYSPDMKRAVKIQNPETKGYVIDRKVFDKDLAIDAGRAGADVIVKTEVYDVIKKDGKPCGVKACSMGERLEATCKVLIAADGGESTVARMAGMNSTATLYDTDFGIEYEMVNVECEDLIEIYFSRNAAPRGYVWVFPKGKDVANVGVGIGGLEKGNAVEYLDKFIKNNERFKDAQTVAIKGGLIPVGEPLKELVADGLMVVGTAAHQVDPIHGGGMALAMEAGGMAGEVAAKCALEGKTDRKHLFEYESRWRKRVEPKLMRRLRLRKVLEKLDDGDFNAIFKYLNDNDIDRLIKGDYKPVVEKVLLKRPQLLKVLSALI</sequence>